<feature type="binding site" evidence="4">
    <location>
        <position position="145"/>
    </location>
    <ligand>
        <name>substrate</name>
    </ligand>
</feature>
<dbReference type="SUPFAM" id="SSF52283">
    <property type="entry name" value="Formate/glycerate dehydrogenase catalytic domain-like"/>
    <property type="match status" value="1"/>
</dbReference>
<evidence type="ECO:0000313" key="8">
    <source>
        <dbReference type="Proteomes" id="UP000315289"/>
    </source>
</evidence>
<dbReference type="InterPro" id="IPR036291">
    <property type="entry name" value="NAD(P)-bd_dom_sf"/>
</dbReference>
<dbReference type="Proteomes" id="UP000315289">
    <property type="component" value="Unassembled WGS sequence"/>
</dbReference>
<protein>
    <submittedName>
        <fullName evidence="7">Adenosylhomocysteinase</fullName>
        <ecNumber evidence="7">3.3.1.1</ecNumber>
    </submittedName>
</protein>
<dbReference type="EMBL" id="VOAH01000004">
    <property type="protein sequence ID" value="TVP41225.1"/>
    <property type="molecule type" value="Genomic_DNA"/>
</dbReference>
<dbReference type="GO" id="GO:0033353">
    <property type="term" value="P:S-adenosylmethionine cycle"/>
    <property type="evidence" value="ECO:0007669"/>
    <property type="project" value="TreeGrafter"/>
</dbReference>
<dbReference type="Pfam" id="PF00670">
    <property type="entry name" value="AdoHcyase_NAD"/>
    <property type="match status" value="1"/>
</dbReference>
<dbReference type="InterPro" id="IPR000043">
    <property type="entry name" value="Adenosylhomocysteinase-like"/>
</dbReference>
<evidence type="ECO:0000259" key="6">
    <source>
        <dbReference type="SMART" id="SM00997"/>
    </source>
</evidence>
<feature type="binding site" evidence="5">
    <location>
        <begin position="211"/>
        <end position="216"/>
    </location>
    <ligand>
        <name>NAD(+)</name>
        <dbReference type="ChEBI" id="CHEBI:57540"/>
    </ligand>
</feature>
<dbReference type="Gene3D" id="3.40.50.720">
    <property type="entry name" value="NAD(P)-binding Rossmann-like Domain"/>
    <property type="match status" value="1"/>
</dbReference>
<dbReference type="GO" id="GO:0004013">
    <property type="term" value="F:adenosylhomocysteinase activity"/>
    <property type="evidence" value="ECO:0007669"/>
    <property type="project" value="TreeGrafter"/>
</dbReference>
<dbReference type="CDD" id="cd00401">
    <property type="entry name" value="SAHH"/>
    <property type="match status" value="1"/>
</dbReference>
<feature type="binding site" evidence="4">
    <location>
        <position position="124"/>
    </location>
    <ligand>
        <name>substrate</name>
    </ligand>
</feature>
<feature type="binding site" evidence="5">
    <location>
        <position position="232"/>
    </location>
    <ligand>
        <name>NAD(+)</name>
        <dbReference type="ChEBI" id="CHEBI:57540"/>
    </ligand>
</feature>
<comment type="similarity">
    <text evidence="1">Belongs to the adenosylhomocysteinase family.</text>
</comment>
<keyword evidence="2" id="KW-0554">One-carbon metabolism</keyword>
<accession>A0A557SX95</accession>
<dbReference type="SUPFAM" id="SSF51735">
    <property type="entry name" value="NAD(P)-binding Rossmann-fold domains"/>
    <property type="match status" value="1"/>
</dbReference>
<dbReference type="AlphaFoldDB" id="A0A557SX95"/>
<keyword evidence="3 5" id="KW-0520">NAD</keyword>
<organism evidence="7 8">
    <name type="scientific">Candidatus Nitrosocosmicus arcticus</name>
    <dbReference type="NCBI Taxonomy" id="2035267"/>
    <lineage>
        <taxon>Archaea</taxon>
        <taxon>Nitrososphaerota</taxon>
        <taxon>Nitrososphaeria</taxon>
        <taxon>Nitrososphaerales</taxon>
        <taxon>Nitrososphaeraceae</taxon>
        <taxon>Candidatus Nitrosocosmicus</taxon>
    </lineage>
</organism>
<dbReference type="PANTHER" id="PTHR23420:SF0">
    <property type="entry name" value="ADENOSYLHOMOCYSTEINASE"/>
    <property type="match status" value="1"/>
</dbReference>
<keyword evidence="7" id="KW-0378">Hydrolase</keyword>
<dbReference type="SMART" id="SM00997">
    <property type="entry name" value="AdoHcyase_NAD"/>
    <property type="match status" value="1"/>
</dbReference>
<feature type="binding site" evidence="4">
    <location>
        <position position="175"/>
    </location>
    <ligand>
        <name>substrate</name>
    </ligand>
</feature>
<dbReference type="Gene3D" id="3.40.50.1480">
    <property type="entry name" value="Adenosylhomocysteinase-like"/>
    <property type="match status" value="1"/>
</dbReference>
<evidence type="ECO:0000256" key="1">
    <source>
        <dbReference type="ARBA" id="ARBA00007122"/>
    </source>
</evidence>
<evidence type="ECO:0000256" key="3">
    <source>
        <dbReference type="ARBA" id="ARBA00023027"/>
    </source>
</evidence>
<evidence type="ECO:0000256" key="5">
    <source>
        <dbReference type="PIRSR" id="PIRSR001109-2"/>
    </source>
</evidence>
<feature type="domain" description="S-adenosyl-L-homocysteine hydrolase NAD binding" evidence="6">
    <location>
        <begin position="180"/>
        <end position="342"/>
    </location>
</feature>
<evidence type="ECO:0000256" key="2">
    <source>
        <dbReference type="ARBA" id="ARBA00022563"/>
    </source>
</evidence>
<sequence length="409" mass="46072">MITSAKSKEMYEVGKSEYLWAKKSMPVLNRLVHRFVSKRYLENLKLGICLHITKETSVLLMALKEAGAKVTLCPANPLSIQEPVKFFLINNDIRIFAKKKDTLRDFYRNMESVLDTKPHMITDDGGELHKRALRRKFKIIGGTEETTSGVNRLEVWGKEGLLLYPIIAVNRSRTKYLFDNKYGTGQSTIEGILKTTGILLSSKRIVVCGYGWVGKGVARCAMGMGAKVTITEVNTLRALEAYFDGFEVKPLDEILSNADLFITCTGQVNVIGQDQIEKIKEGAILCNAGHFDVEIDVNYLNSVDPNHFSPRMNVTCYRVGESKKKIYLLARGRVINLVGAEGNSPEVMSISFANQFLSIIYLSQFHEKLENKIYKTPKKIERKIMLTALDSFGVKIDSLTPEQNNYCKT</sequence>
<dbReference type="Pfam" id="PF05221">
    <property type="entry name" value="AdoHcyase"/>
    <property type="match status" value="2"/>
</dbReference>
<evidence type="ECO:0000313" key="7">
    <source>
        <dbReference type="EMBL" id="TVP41225.1"/>
    </source>
</evidence>
<feature type="binding site" evidence="5">
    <location>
        <position position="336"/>
    </location>
    <ligand>
        <name>NAD(+)</name>
        <dbReference type="ChEBI" id="CHEBI:57540"/>
    </ligand>
</feature>
<dbReference type="GO" id="GO:0005829">
    <property type="term" value="C:cytosol"/>
    <property type="evidence" value="ECO:0007669"/>
    <property type="project" value="TreeGrafter"/>
</dbReference>
<evidence type="ECO:0000256" key="4">
    <source>
        <dbReference type="PIRSR" id="PIRSR001109-1"/>
    </source>
</evidence>
<name>A0A557SX95_9ARCH</name>
<feature type="binding site" evidence="4">
    <location>
        <position position="53"/>
    </location>
    <ligand>
        <name>substrate</name>
    </ligand>
</feature>
<dbReference type="InterPro" id="IPR042172">
    <property type="entry name" value="Adenosylhomocyst_ase-like_sf"/>
</dbReference>
<dbReference type="GO" id="GO:0006730">
    <property type="term" value="P:one-carbon metabolic process"/>
    <property type="evidence" value="ECO:0007669"/>
    <property type="project" value="UniProtKB-KW"/>
</dbReference>
<dbReference type="EC" id="3.3.1.1" evidence="7"/>
<gene>
    <name evidence="7" type="primary">ahcY1</name>
    <name evidence="7" type="ORF">NARC_40188</name>
</gene>
<dbReference type="RefSeq" id="WP_222424803.1">
    <property type="nucleotide sequence ID" value="NZ_ML675580.1"/>
</dbReference>
<reference evidence="7 8" key="1">
    <citation type="journal article" date="2019" name="Front. Microbiol.">
        <title>Ammonia Oxidation by the Arctic Terrestrial Thaumarchaeote Candidatus Nitrosocosmicus arcticus Is Stimulated by Increasing Temperatures.</title>
        <authorList>
            <person name="Alves R.J.E."/>
            <person name="Kerou M."/>
            <person name="Zappe A."/>
            <person name="Bittner R."/>
            <person name="Abby S.S."/>
            <person name="Schmidt H.A."/>
            <person name="Pfeifer K."/>
            <person name="Schleper C."/>
        </authorList>
    </citation>
    <scope>NUCLEOTIDE SEQUENCE [LARGE SCALE GENOMIC DNA]</scope>
    <source>
        <strain evidence="7 8">Kfb</strain>
    </source>
</reference>
<dbReference type="NCBIfam" id="NF004005">
    <property type="entry name" value="PRK05476.2-3"/>
    <property type="match status" value="1"/>
</dbReference>
<proteinExistence type="inferred from homology"/>
<comment type="caution">
    <text evidence="7">The sequence shown here is derived from an EMBL/GenBank/DDBJ whole genome shotgun (WGS) entry which is preliminary data.</text>
</comment>
<dbReference type="InterPro" id="IPR015878">
    <property type="entry name" value="Ado_hCys_hydrolase_NAD-bd"/>
</dbReference>
<feature type="binding site" evidence="5">
    <location>
        <begin position="288"/>
        <end position="290"/>
    </location>
    <ligand>
        <name>NAD(+)</name>
        <dbReference type="ChEBI" id="CHEBI:57540"/>
    </ligand>
</feature>
<keyword evidence="8" id="KW-1185">Reference proteome</keyword>
<feature type="binding site" evidence="4">
    <location>
        <position position="179"/>
    </location>
    <ligand>
        <name>substrate</name>
    </ligand>
</feature>
<comment type="cofactor">
    <cofactor evidence="5">
        <name>NAD(+)</name>
        <dbReference type="ChEBI" id="CHEBI:57540"/>
    </cofactor>
    <text evidence="5">Binds 1 NAD(+) per subunit.</text>
</comment>
<dbReference type="SMART" id="SM00996">
    <property type="entry name" value="AdoHcyase"/>
    <property type="match status" value="1"/>
</dbReference>
<dbReference type="PIRSF" id="PIRSF001109">
    <property type="entry name" value="Ad_hcy_hydrolase"/>
    <property type="match status" value="1"/>
</dbReference>
<dbReference type="PANTHER" id="PTHR23420">
    <property type="entry name" value="ADENOSYLHOMOCYSTEINASE"/>
    <property type="match status" value="1"/>
</dbReference>